<evidence type="ECO:0000313" key="9">
    <source>
        <dbReference type="Proteomes" id="UP000664859"/>
    </source>
</evidence>
<name>A0A835Z9V0_9STRA</name>
<dbReference type="PANTHER" id="PTHR43811">
    <property type="entry name" value="FKBP-TYPE PEPTIDYL-PROLYL CIS-TRANS ISOMERASE FKPA"/>
    <property type="match status" value="1"/>
</dbReference>
<comment type="catalytic activity">
    <reaction evidence="1 5">
        <text>[protein]-peptidylproline (omega=180) = [protein]-peptidylproline (omega=0)</text>
        <dbReference type="Rhea" id="RHEA:16237"/>
        <dbReference type="Rhea" id="RHEA-COMP:10747"/>
        <dbReference type="Rhea" id="RHEA-COMP:10748"/>
        <dbReference type="ChEBI" id="CHEBI:83833"/>
        <dbReference type="ChEBI" id="CHEBI:83834"/>
        <dbReference type="EC" id="5.2.1.8"/>
    </reaction>
</comment>
<sequence length="183" mass="19173">MRSAVQLACTLVACLSLCSAFVSMSSGPSSRRQVIQTGVAAAGAALLPSVVSAAAPAKAKVYETDNGILYVVRKEGSGPRPRDGDLVAIKYIGYLNNGKAFDINDGSVAGRKPTVFKLGAKQVIPAWEEIVRYMNPGAEYNIVVPAKLGYGDKGVCVGDGECLVPPNETLKFTIILDKVAISP</sequence>
<evidence type="ECO:0000256" key="2">
    <source>
        <dbReference type="ARBA" id="ARBA00013194"/>
    </source>
</evidence>
<evidence type="ECO:0000256" key="5">
    <source>
        <dbReference type="PROSITE-ProRule" id="PRU00277"/>
    </source>
</evidence>
<organism evidence="8 9">
    <name type="scientific">Tribonema minus</name>
    <dbReference type="NCBI Taxonomy" id="303371"/>
    <lineage>
        <taxon>Eukaryota</taxon>
        <taxon>Sar</taxon>
        <taxon>Stramenopiles</taxon>
        <taxon>Ochrophyta</taxon>
        <taxon>PX clade</taxon>
        <taxon>Xanthophyceae</taxon>
        <taxon>Tribonematales</taxon>
        <taxon>Tribonemataceae</taxon>
        <taxon>Tribonema</taxon>
    </lineage>
</organism>
<reference evidence="8" key="1">
    <citation type="submission" date="2021-02" db="EMBL/GenBank/DDBJ databases">
        <title>First Annotated Genome of the Yellow-green Alga Tribonema minus.</title>
        <authorList>
            <person name="Mahan K.M."/>
        </authorList>
    </citation>
    <scope>NUCLEOTIDE SEQUENCE</scope>
    <source>
        <strain evidence="8">UTEX B ZZ1240</strain>
    </source>
</reference>
<keyword evidence="4 5" id="KW-0413">Isomerase</keyword>
<dbReference type="InterPro" id="IPR001179">
    <property type="entry name" value="PPIase_FKBP_dom"/>
</dbReference>
<dbReference type="PANTHER" id="PTHR43811:SF19">
    <property type="entry name" value="39 KDA FK506-BINDING NUCLEAR PROTEIN"/>
    <property type="match status" value="1"/>
</dbReference>
<dbReference type="Gene3D" id="3.10.50.40">
    <property type="match status" value="1"/>
</dbReference>
<dbReference type="EC" id="5.2.1.8" evidence="2 5"/>
<proteinExistence type="predicted"/>
<evidence type="ECO:0000256" key="4">
    <source>
        <dbReference type="ARBA" id="ARBA00023235"/>
    </source>
</evidence>
<feature type="chain" id="PRO_5033008252" description="peptidylprolyl isomerase" evidence="6">
    <location>
        <begin position="21"/>
        <end position="183"/>
    </location>
</feature>
<evidence type="ECO:0000256" key="6">
    <source>
        <dbReference type="SAM" id="SignalP"/>
    </source>
</evidence>
<dbReference type="InterPro" id="IPR006311">
    <property type="entry name" value="TAT_signal"/>
</dbReference>
<dbReference type="PROSITE" id="PS50059">
    <property type="entry name" value="FKBP_PPIASE"/>
    <property type="match status" value="1"/>
</dbReference>
<keyword evidence="6" id="KW-0732">Signal</keyword>
<dbReference type="PROSITE" id="PS51318">
    <property type="entry name" value="TAT"/>
    <property type="match status" value="1"/>
</dbReference>
<protein>
    <recommendedName>
        <fullName evidence="2 5">peptidylprolyl isomerase</fullName>
        <ecNumber evidence="2 5">5.2.1.8</ecNumber>
    </recommendedName>
</protein>
<dbReference type="Proteomes" id="UP000664859">
    <property type="component" value="Unassembled WGS sequence"/>
</dbReference>
<dbReference type="GO" id="GO:0003755">
    <property type="term" value="F:peptidyl-prolyl cis-trans isomerase activity"/>
    <property type="evidence" value="ECO:0007669"/>
    <property type="project" value="UniProtKB-KW"/>
</dbReference>
<keyword evidence="3 5" id="KW-0697">Rotamase</keyword>
<feature type="domain" description="PPIase FKBP-type" evidence="7">
    <location>
        <begin position="84"/>
        <end position="180"/>
    </location>
</feature>
<dbReference type="Pfam" id="PF00254">
    <property type="entry name" value="FKBP_C"/>
    <property type="match status" value="1"/>
</dbReference>
<comment type="caution">
    <text evidence="8">The sequence shown here is derived from an EMBL/GenBank/DDBJ whole genome shotgun (WGS) entry which is preliminary data.</text>
</comment>
<dbReference type="SUPFAM" id="SSF54534">
    <property type="entry name" value="FKBP-like"/>
    <property type="match status" value="1"/>
</dbReference>
<gene>
    <name evidence="8" type="ORF">JKP88DRAFT_348199</name>
</gene>
<evidence type="ECO:0000259" key="7">
    <source>
        <dbReference type="PROSITE" id="PS50059"/>
    </source>
</evidence>
<dbReference type="InterPro" id="IPR046357">
    <property type="entry name" value="PPIase_dom_sf"/>
</dbReference>
<evidence type="ECO:0000313" key="8">
    <source>
        <dbReference type="EMBL" id="KAG5186184.1"/>
    </source>
</evidence>
<feature type="signal peptide" evidence="6">
    <location>
        <begin position="1"/>
        <end position="20"/>
    </location>
</feature>
<evidence type="ECO:0000256" key="3">
    <source>
        <dbReference type="ARBA" id="ARBA00023110"/>
    </source>
</evidence>
<dbReference type="EMBL" id="JAFCMP010000113">
    <property type="protein sequence ID" value="KAG5186184.1"/>
    <property type="molecule type" value="Genomic_DNA"/>
</dbReference>
<evidence type="ECO:0000256" key="1">
    <source>
        <dbReference type="ARBA" id="ARBA00000971"/>
    </source>
</evidence>
<dbReference type="OrthoDB" id="1902587at2759"/>
<keyword evidence="9" id="KW-1185">Reference proteome</keyword>
<dbReference type="AlphaFoldDB" id="A0A835Z9V0"/>
<accession>A0A835Z9V0</accession>